<reference evidence="4" key="1">
    <citation type="submission" date="2016-10" db="EMBL/GenBank/DDBJ databases">
        <authorList>
            <person name="Varghese N."/>
            <person name="Submissions S."/>
        </authorList>
    </citation>
    <scope>NUCLEOTIDE SEQUENCE [LARGE SCALE GENOMIC DNA]</scope>
    <source>
        <strain evidence="4">DSM 28453</strain>
    </source>
</reference>
<name>A0A1I4EKX8_9RHOB</name>
<dbReference type="EMBL" id="FOSZ01000004">
    <property type="protein sequence ID" value="SFL06374.1"/>
    <property type="molecule type" value="Genomic_DNA"/>
</dbReference>
<evidence type="ECO:0000313" key="4">
    <source>
        <dbReference type="Proteomes" id="UP000198851"/>
    </source>
</evidence>
<gene>
    <name evidence="3" type="ORF">SAMN04488036_104357</name>
</gene>
<protein>
    <submittedName>
        <fullName evidence="3">SH3 domain-containing protein</fullName>
    </submittedName>
</protein>
<sequence>MIRLIFAILCLPTLLWAEDFPALYDVTDVASDDVLNLRAEASASSDTIGAIAHNSRNIEVIATNGNWGQVNSGEGTGWVSLRYMARQEPNPDYALAQRISCYGTEPFWGAEFVQGQNVQFTSPEGGYDHPGAGLMVPASGVPDLWAMAFGDSVATIRREICSDGMSDRQFGLSVALYHSHDGEIALLSGCCSITGY</sequence>
<evidence type="ECO:0000259" key="2">
    <source>
        <dbReference type="Pfam" id="PF08239"/>
    </source>
</evidence>
<keyword evidence="4" id="KW-1185">Reference proteome</keyword>
<dbReference type="InterPro" id="IPR003646">
    <property type="entry name" value="SH3-like_bac-type"/>
</dbReference>
<feature type="signal peptide" evidence="1">
    <location>
        <begin position="1"/>
        <end position="17"/>
    </location>
</feature>
<accession>A0A1I4EKX8</accession>
<feature type="domain" description="SH3b" evidence="2">
    <location>
        <begin position="33"/>
        <end position="83"/>
    </location>
</feature>
<evidence type="ECO:0000256" key="1">
    <source>
        <dbReference type="SAM" id="SignalP"/>
    </source>
</evidence>
<feature type="chain" id="PRO_5011453302" evidence="1">
    <location>
        <begin position="18"/>
        <end position="196"/>
    </location>
</feature>
<dbReference type="Gene3D" id="2.30.30.40">
    <property type="entry name" value="SH3 Domains"/>
    <property type="match status" value="1"/>
</dbReference>
<keyword evidence="1" id="KW-0732">Signal</keyword>
<dbReference type="RefSeq" id="WP_093324087.1">
    <property type="nucleotide sequence ID" value="NZ_FOSZ01000004.1"/>
</dbReference>
<dbReference type="Proteomes" id="UP000198851">
    <property type="component" value="Unassembled WGS sequence"/>
</dbReference>
<dbReference type="STRING" id="1280847.SAMN04488036_104357"/>
<dbReference type="AlphaFoldDB" id="A0A1I4EKX8"/>
<proteinExistence type="predicted"/>
<organism evidence="3 4">
    <name type="scientific">Shimia haliotis</name>
    <dbReference type="NCBI Taxonomy" id="1280847"/>
    <lineage>
        <taxon>Bacteria</taxon>
        <taxon>Pseudomonadati</taxon>
        <taxon>Pseudomonadota</taxon>
        <taxon>Alphaproteobacteria</taxon>
        <taxon>Rhodobacterales</taxon>
        <taxon>Roseobacteraceae</taxon>
    </lineage>
</organism>
<dbReference type="OrthoDB" id="5489750at2"/>
<evidence type="ECO:0000313" key="3">
    <source>
        <dbReference type="EMBL" id="SFL06374.1"/>
    </source>
</evidence>
<dbReference type="Pfam" id="PF08239">
    <property type="entry name" value="SH3_3"/>
    <property type="match status" value="1"/>
</dbReference>